<proteinExistence type="predicted"/>
<dbReference type="Gene3D" id="3.40.50.410">
    <property type="entry name" value="von Willebrand factor, type A domain"/>
    <property type="match status" value="1"/>
</dbReference>
<dbReference type="PANTHER" id="PTHR37464:SF1">
    <property type="entry name" value="BLL2463 PROTEIN"/>
    <property type="match status" value="1"/>
</dbReference>
<dbReference type="SUPFAM" id="SSF53300">
    <property type="entry name" value="vWA-like"/>
    <property type="match status" value="1"/>
</dbReference>
<dbReference type="OrthoDB" id="9810200at2"/>
<comment type="caution">
    <text evidence="3">The sequence shown here is derived from an EMBL/GenBank/DDBJ whole genome shotgun (WGS) entry which is preliminary data.</text>
</comment>
<keyword evidence="1" id="KW-1133">Transmembrane helix</keyword>
<reference evidence="3 4" key="1">
    <citation type="submission" date="2019-05" db="EMBL/GenBank/DDBJ databases">
        <title>Tamlana fucoidanivorans sp. nov., isolated from the surface of algae collected from Fujian province in China.</title>
        <authorList>
            <person name="Li J."/>
        </authorList>
    </citation>
    <scope>NUCLEOTIDE SEQUENCE [LARGE SCALE GENOMIC DNA]</scope>
    <source>
        <strain evidence="3 4">CW2-9</strain>
    </source>
</reference>
<protein>
    <recommendedName>
        <fullName evidence="2">Aerotolerance regulator N-terminal domain-containing protein</fullName>
    </recommendedName>
</protein>
<dbReference type="PANTHER" id="PTHR37464">
    <property type="entry name" value="BLL2463 PROTEIN"/>
    <property type="match status" value="1"/>
</dbReference>
<dbReference type="InterPro" id="IPR011933">
    <property type="entry name" value="Double_TM_dom"/>
</dbReference>
<keyword evidence="1" id="KW-0812">Transmembrane</keyword>
<organism evidence="3 4">
    <name type="scientific">Allotamlana fucoidanivorans</name>
    <dbReference type="NCBI Taxonomy" id="2583814"/>
    <lineage>
        <taxon>Bacteria</taxon>
        <taxon>Pseudomonadati</taxon>
        <taxon>Bacteroidota</taxon>
        <taxon>Flavobacteriia</taxon>
        <taxon>Flavobacteriales</taxon>
        <taxon>Flavobacteriaceae</taxon>
        <taxon>Allotamlana</taxon>
    </lineage>
</organism>
<name>A0A5C4SH80_9FLAO</name>
<dbReference type="Proteomes" id="UP000308713">
    <property type="component" value="Unassembled WGS sequence"/>
</dbReference>
<sequence>MQFKHPEFLYALFLLLIPIIVHLFQLRKFKKIAFTNVTFLKEAVIQTRKSSQIKKWLILFTRLLLLAALIFGFSQPFTSKRNVLNTEKETVIYIDNSFSMQAKGSQGELLKRAIQDVIEFLPNNETISIVTNNSAFKNITINSIKNDLLAIDYTSEKVSTKAAFLKSKRYFSNKNSTLKRLIFISDFQEDKSHFNLELDTLIHTYFIQTLPIDKNNSYIKNISLSETSNNSLKLKVEYKNNISDSRDVPISLYNNNKLIAKTSIKNSDSEASEFSLPSNKTINGKIVIDDGNLQFDNTFYFNINSNSKINILAINGIEDSFLKRLYKESIFSYQGVPETQFDYNVIDQQNLIILNELKTIPNALVSALIQFTKAGGSLIIIPSENADNTSYNALLTANGLHFGSFNTYEKLITTINFSHALYNNGVFEKEVRNFQYPKVNGFYALYSNNITSALSFEDQQPFLINNQNTYIFSAPLNTLNSNFKNSPLIVPTFFNIGKQSLKSPQPFYTIGNNNHIEIETTIPSDAVLTLSKDNTNLIPKQQYLNNKVIINTDNEPSEAGIYAIKKHNDTLQNISFNYSREESELKYRRLAPSKNSEVNNSISQVANTLKSETKVNYLWKWFVIFALALLIIEMLILKFFK</sequence>
<evidence type="ECO:0000259" key="2">
    <source>
        <dbReference type="Pfam" id="PF07584"/>
    </source>
</evidence>
<evidence type="ECO:0000313" key="4">
    <source>
        <dbReference type="Proteomes" id="UP000308713"/>
    </source>
</evidence>
<accession>A0A5C4SH80</accession>
<feature type="transmembrane region" description="Helical" evidence="1">
    <location>
        <begin position="6"/>
        <end position="24"/>
    </location>
</feature>
<feature type="transmembrane region" description="Helical" evidence="1">
    <location>
        <begin position="618"/>
        <end position="640"/>
    </location>
</feature>
<evidence type="ECO:0000256" key="1">
    <source>
        <dbReference type="SAM" id="Phobius"/>
    </source>
</evidence>
<evidence type="ECO:0000313" key="3">
    <source>
        <dbReference type="EMBL" id="TNJ43088.1"/>
    </source>
</evidence>
<dbReference type="RefSeq" id="WP_139698005.1">
    <property type="nucleotide sequence ID" value="NZ_CP074074.1"/>
</dbReference>
<keyword evidence="4" id="KW-1185">Reference proteome</keyword>
<dbReference type="InterPro" id="IPR036465">
    <property type="entry name" value="vWFA_dom_sf"/>
</dbReference>
<feature type="transmembrane region" description="Helical" evidence="1">
    <location>
        <begin position="56"/>
        <end position="74"/>
    </location>
</feature>
<dbReference type="AlphaFoldDB" id="A0A5C4SH80"/>
<gene>
    <name evidence="3" type="ORF">FGF67_12045</name>
</gene>
<dbReference type="InterPro" id="IPR024163">
    <property type="entry name" value="Aerotolerance_reg_N"/>
</dbReference>
<keyword evidence="1" id="KW-0472">Membrane</keyword>
<dbReference type="NCBIfam" id="TIGR02226">
    <property type="entry name" value="two_anch"/>
    <property type="match status" value="1"/>
</dbReference>
<feature type="domain" description="Aerotolerance regulator N-terminal" evidence="2">
    <location>
        <begin position="1"/>
        <end position="76"/>
    </location>
</feature>
<dbReference type="EMBL" id="VDCS01000011">
    <property type="protein sequence ID" value="TNJ43088.1"/>
    <property type="molecule type" value="Genomic_DNA"/>
</dbReference>
<dbReference type="Pfam" id="PF07584">
    <property type="entry name" value="BatA"/>
    <property type="match status" value="1"/>
</dbReference>